<protein>
    <submittedName>
        <fullName evidence="2">Uncharacterized protein</fullName>
    </submittedName>
</protein>
<name>A0ABS2D865_9SPHN</name>
<keyword evidence="1" id="KW-0812">Transmembrane</keyword>
<proteinExistence type="predicted"/>
<evidence type="ECO:0000313" key="2">
    <source>
        <dbReference type="EMBL" id="MBM6577132.1"/>
    </source>
</evidence>
<accession>A0ABS2D865</accession>
<dbReference type="RefSeq" id="WP_204199230.1">
    <property type="nucleotide sequence ID" value="NZ_JAFEMC010000003.1"/>
</dbReference>
<keyword evidence="1" id="KW-0472">Membrane</keyword>
<reference evidence="2 3" key="1">
    <citation type="submission" date="2020-12" db="EMBL/GenBank/DDBJ databases">
        <title>Sphingomonas sp.</title>
        <authorList>
            <person name="Kim M.K."/>
        </authorList>
    </citation>
    <scope>NUCLEOTIDE SEQUENCE [LARGE SCALE GENOMIC DNA]</scope>
    <source>
        <strain evidence="2 3">BT552</strain>
    </source>
</reference>
<keyword evidence="1" id="KW-1133">Transmembrane helix</keyword>
<evidence type="ECO:0000313" key="3">
    <source>
        <dbReference type="Proteomes" id="UP000763641"/>
    </source>
</evidence>
<feature type="transmembrane region" description="Helical" evidence="1">
    <location>
        <begin position="48"/>
        <end position="74"/>
    </location>
</feature>
<organism evidence="2 3">
    <name type="scientific">Sphingomonas longa</name>
    <dbReference type="NCBI Taxonomy" id="2778730"/>
    <lineage>
        <taxon>Bacteria</taxon>
        <taxon>Pseudomonadati</taxon>
        <taxon>Pseudomonadota</taxon>
        <taxon>Alphaproteobacteria</taxon>
        <taxon>Sphingomonadales</taxon>
        <taxon>Sphingomonadaceae</taxon>
        <taxon>Sphingomonas</taxon>
    </lineage>
</organism>
<comment type="caution">
    <text evidence="2">The sequence shown here is derived from an EMBL/GenBank/DDBJ whole genome shotgun (WGS) entry which is preliminary data.</text>
</comment>
<gene>
    <name evidence="2" type="ORF">ILT43_12185</name>
</gene>
<evidence type="ECO:0000256" key="1">
    <source>
        <dbReference type="SAM" id="Phobius"/>
    </source>
</evidence>
<dbReference type="Proteomes" id="UP000763641">
    <property type="component" value="Unassembled WGS sequence"/>
</dbReference>
<dbReference type="EMBL" id="JAFEMC010000003">
    <property type="protein sequence ID" value="MBM6577132.1"/>
    <property type="molecule type" value="Genomic_DNA"/>
</dbReference>
<keyword evidence="3" id="KW-1185">Reference proteome</keyword>
<sequence length="177" mass="19982">MRAIKYLGWIGAGLWSVLVLLASNSPKDVQERASGWMSLPVVRSLPDWIMAVAGSRWTLAITCLSIGVWLGWWLRDRKNRAERVDPLMLLGERATNLAYDFDNVMPSSVSNHLISEFNIVIIDLTQVGIPVPAERLLNKDRCSFYLHHVGKYLSEGRSAYAKTHAEKMIAGWERGED</sequence>